<evidence type="ECO:0000259" key="3">
    <source>
        <dbReference type="Pfam" id="PF01205"/>
    </source>
</evidence>
<dbReference type="AlphaFoldDB" id="Q6BWM5"/>
<dbReference type="Gene3D" id="3.30.230.30">
    <property type="entry name" value="Impact, N-terminal domain"/>
    <property type="match status" value="1"/>
</dbReference>
<evidence type="ECO:0000313" key="5">
    <source>
        <dbReference type="Proteomes" id="UP000000599"/>
    </source>
</evidence>
<dbReference type="EMBL" id="CR382134">
    <property type="protein sequence ID" value="CAG85398.2"/>
    <property type="molecule type" value="Genomic_DNA"/>
</dbReference>
<organism evidence="4 5">
    <name type="scientific">Debaryomyces hansenii (strain ATCC 36239 / CBS 767 / BCRC 21394 / JCM 1990 / NBRC 0083 / IGC 2968)</name>
    <name type="common">Yeast</name>
    <name type="synonym">Torulaspora hansenii</name>
    <dbReference type="NCBI Taxonomy" id="284592"/>
    <lineage>
        <taxon>Eukaryota</taxon>
        <taxon>Fungi</taxon>
        <taxon>Dikarya</taxon>
        <taxon>Ascomycota</taxon>
        <taxon>Saccharomycotina</taxon>
        <taxon>Pichiomycetes</taxon>
        <taxon>Debaryomycetaceae</taxon>
        <taxon>Debaryomyces</taxon>
    </lineage>
</organism>
<dbReference type="InterPro" id="IPR036956">
    <property type="entry name" value="Impact_N_sf"/>
</dbReference>
<dbReference type="OMA" id="SHPHMYA"/>
<dbReference type="OrthoDB" id="69641at2759"/>
<dbReference type="VEuPathDB" id="FungiDB:DEHA2B10164g"/>
<comment type="similarity">
    <text evidence="1">Belongs to the IMPACT family.</text>
</comment>
<proteinExistence type="inferred from homology"/>
<dbReference type="Pfam" id="PF01205">
    <property type="entry name" value="Impact_N"/>
    <property type="match status" value="1"/>
</dbReference>
<dbReference type="STRING" id="284592.Q6BWM5"/>
<sequence length="188" mass="21475">MIHVNSVRRTVCRKSAKSISLNFIFVRCRSNITEWHASEVITDRKSKFQARHVPITDESDIPTILEHLLEDHKNISRSSHPHIIAWRTGQITHVPATTVHPKSKGKKEPSTNKEREQEVKYHNVNQGFKDNGEKGAGSKLLQQVLVHHNLMNILVIVTRWYGGSPLGPSRFRHIINTSLDSLRKSNTL</sequence>
<dbReference type="Proteomes" id="UP000000599">
    <property type="component" value="Chromosome B"/>
</dbReference>
<feature type="domain" description="Impact N-terminal" evidence="3">
    <location>
        <begin position="44"/>
        <end position="178"/>
    </location>
</feature>
<evidence type="ECO:0000256" key="1">
    <source>
        <dbReference type="ARBA" id="ARBA00007665"/>
    </source>
</evidence>
<name>Q6BWM5_DEBHA</name>
<dbReference type="FunCoup" id="Q6BWM5">
    <property type="interactions" value="11"/>
</dbReference>
<dbReference type="InParanoid" id="Q6BWM5"/>
<dbReference type="GO" id="GO:0006446">
    <property type="term" value="P:regulation of translational initiation"/>
    <property type="evidence" value="ECO:0007669"/>
    <property type="project" value="TreeGrafter"/>
</dbReference>
<dbReference type="InterPro" id="IPR020568">
    <property type="entry name" value="Ribosomal_Su5_D2-typ_SF"/>
</dbReference>
<dbReference type="HOGENOM" id="CLU_045276_2_2_1"/>
<keyword evidence="5" id="KW-1185">Reference proteome</keyword>
<feature type="region of interest" description="Disordered" evidence="2">
    <location>
        <begin position="96"/>
        <end position="117"/>
    </location>
</feature>
<protein>
    <submittedName>
        <fullName evidence="4">DEHA2B10164p</fullName>
    </submittedName>
</protein>
<dbReference type="InterPro" id="IPR001498">
    <property type="entry name" value="Impact_N"/>
</dbReference>
<reference evidence="4 5" key="1">
    <citation type="journal article" date="2004" name="Nature">
        <title>Genome evolution in yeasts.</title>
        <authorList>
            <consortium name="Genolevures"/>
            <person name="Dujon B."/>
            <person name="Sherman D."/>
            <person name="Fischer G."/>
            <person name="Durrens P."/>
            <person name="Casaregola S."/>
            <person name="Lafontaine I."/>
            <person name="de Montigny J."/>
            <person name="Marck C."/>
            <person name="Neuveglise C."/>
            <person name="Talla E."/>
            <person name="Goffard N."/>
            <person name="Frangeul L."/>
            <person name="Aigle M."/>
            <person name="Anthouard V."/>
            <person name="Babour A."/>
            <person name="Barbe V."/>
            <person name="Barnay S."/>
            <person name="Blanchin S."/>
            <person name="Beckerich J.M."/>
            <person name="Beyne E."/>
            <person name="Bleykasten C."/>
            <person name="Boisrame A."/>
            <person name="Boyer J."/>
            <person name="Cattolico L."/>
            <person name="Confanioleri F."/>
            <person name="de Daruvar A."/>
            <person name="Despons L."/>
            <person name="Fabre E."/>
            <person name="Fairhead C."/>
            <person name="Ferry-Dumazet H."/>
            <person name="Groppi A."/>
            <person name="Hantraye F."/>
            <person name="Hennequin C."/>
            <person name="Jauniaux N."/>
            <person name="Joyet P."/>
            <person name="Kachouri R."/>
            <person name="Kerrest A."/>
            <person name="Koszul R."/>
            <person name="Lemaire M."/>
            <person name="Lesur I."/>
            <person name="Ma L."/>
            <person name="Muller H."/>
            <person name="Nicaud J.M."/>
            <person name="Nikolski M."/>
            <person name="Oztas S."/>
            <person name="Ozier-Kalogeropoulos O."/>
            <person name="Pellenz S."/>
            <person name="Potier S."/>
            <person name="Richard G.F."/>
            <person name="Straub M.L."/>
            <person name="Suleau A."/>
            <person name="Swennene D."/>
            <person name="Tekaia F."/>
            <person name="Wesolowski-Louvel M."/>
            <person name="Westhof E."/>
            <person name="Wirth B."/>
            <person name="Zeniou-Meyer M."/>
            <person name="Zivanovic I."/>
            <person name="Bolotin-Fukuhara M."/>
            <person name="Thierry A."/>
            <person name="Bouchier C."/>
            <person name="Caudron B."/>
            <person name="Scarpelli C."/>
            <person name="Gaillardin C."/>
            <person name="Weissenbach J."/>
            <person name="Wincker P."/>
            <person name="Souciet J.L."/>
        </authorList>
    </citation>
    <scope>NUCLEOTIDE SEQUENCE [LARGE SCALE GENOMIC DNA]</scope>
    <source>
        <strain evidence="5">ATCC 36239 / CBS 767 / BCRC 21394 / JCM 1990 / NBRC 0083 / IGC 2968</strain>
    </source>
</reference>
<dbReference type="SUPFAM" id="SSF54211">
    <property type="entry name" value="Ribosomal protein S5 domain 2-like"/>
    <property type="match status" value="1"/>
</dbReference>
<dbReference type="PANTHER" id="PTHR16301">
    <property type="entry name" value="IMPACT-RELATED"/>
    <property type="match status" value="1"/>
</dbReference>
<feature type="compositionally biased region" description="Basic and acidic residues" evidence="2">
    <location>
        <begin position="106"/>
        <end position="117"/>
    </location>
</feature>
<dbReference type="GO" id="GO:0005737">
    <property type="term" value="C:cytoplasm"/>
    <property type="evidence" value="ECO:0007669"/>
    <property type="project" value="TreeGrafter"/>
</dbReference>
<accession>Q6BWM5</accession>
<dbReference type="eggNOG" id="KOG3299">
    <property type="taxonomic scope" value="Eukaryota"/>
</dbReference>
<gene>
    <name evidence="4" type="ordered locus">DEHA2B10164g</name>
</gene>
<dbReference type="InterPro" id="IPR023582">
    <property type="entry name" value="Impact"/>
</dbReference>
<dbReference type="GO" id="GO:0140469">
    <property type="term" value="P:GCN2-mediated signaling"/>
    <property type="evidence" value="ECO:0007669"/>
    <property type="project" value="TreeGrafter"/>
</dbReference>
<evidence type="ECO:0000256" key="2">
    <source>
        <dbReference type="SAM" id="MobiDB-lite"/>
    </source>
</evidence>
<dbReference type="RefSeq" id="XP_457394.2">
    <property type="nucleotide sequence ID" value="XM_457394.1"/>
</dbReference>
<dbReference type="GeneID" id="2913318"/>
<evidence type="ECO:0000313" key="4">
    <source>
        <dbReference type="EMBL" id="CAG85398.2"/>
    </source>
</evidence>
<dbReference type="KEGG" id="dha:DEHA2B10164g"/>
<dbReference type="PANTHER" id="PTHR16301:SF17">
    <property type="entry name" value="IMPACT FAMILY MEMBER YDL177C"/>
    <property type="match status" value="1"/>
</dbReference>